<evidence type="ECO:0000256" key="1">
    <source>
        <dbReference type="HAMAP-Rule" id="MF_01440"/>
    </source>
</evidence>
<dbReference type="Gene3D" id="3.30.1330.200">
    <property type="match status" value="1"/>
</dbReference>
<comment type="catalytic activity">
    <reaction evidence="1">
        <text>L-glutaminyl-[protein] + H2O = L-glutamyl-[protein] + NH4(+)</text>
        <dbReference type="Rhea" id="RHEA:16441"/>
        <dbReference type="Rhea" id="RHEA-COMP:10207"/>
        <dbReference type="Rhea" id="RHEA-COMP:10208"/>
        <dbReference type="ChEBI" id="CHEBI:15377"/>
        <dbReference type="ChEBI" id="CHEBI:28938"/>
        <dbReference type="ChEBI" id="CHEBI:29973"/>
        <dbReference type="ChEBI" id="CHEBI:30011"/>
        <dbReference type="EC" id="3.5.1.44"/>
    </reaction>
</comment>
<dbReference type="NCBIfam" id="NF010016">
    <property type="entry name" value="PRK13493.1"/>
    <property type="match status" value="1"/>
</dbReference>
<dbReference type="CDD" id="cd16352">
    <property type="entry name" value="CheD"/>
    <property type="match status" value="1"/>
</dbReference>
<dbReference type="HOGENOM" id="CLU_087854_0_0_6"/>
<reference evidence="2" key="2">
    <citation type="submission" date="2008-07" db="EMBL/GenBank/DDBJ databases">
        <authorList>
            <consortium name="Broad Institute Genome Sequencing Platform"/>
            <person name="Colwell R."/>
            <person name="Grim C.J."/>
            <person name="Young S."/>
            <person name="Jaffe D."/>
            <person name="Gnerre S."/>
            <person name="Berlin A."/>
            <person name="Heiman D."/>
            <person name="Hepburn T."/>
            <person name="Shea T."/>
            <person name="Sykes S."/>
            <person name="Alvarado L."/>
            <person name="Kodira C."/>
            <person name="Heidelberg J."/>
            <person name="Lander E."/>
            <person name="Galagan J."/>
            <person name="Nusbaum C."/>
            <person name="Birren B."/>
        </authorList>
    </citation>
    <scope>NUCLEOTIDE SEQUENCE [LARGE SCALE GENOMIC DNA]</scope>
    <source>
        <strain evidence="2">MO10</strain>
    </source>
</reference>
<dbReference type="SMR" id="A0A0X1L1A1"/>
<reference evidence="2" key="1">
    <citation type="submission" date="2005-09" db="EMBL/GenBank/DDBJ databases">
        <title>Annotation of Vibrio cholerae MO10.</title>
        <authorList>
            <person name="Colwell R."/>
            <person name="Grim C.J."/>
            <person name="Young S."/>
            <person name="Jaffe D."/>
            <person name="Gnerre S."/>
            <person name="Berlin A."/>
            <person name="Heiman D."/>
            <person name="Hepburn T."/>
            <person name="Shea T."/>
            <person name="Sykes S."/>
            <person name="Yandava C."/>
            <person name="Alvarado L."/>
            <person name="Kodira C."/>
            <person name="Borodovsky M."/>
            <person name="Heidelberg J."/>
            <person name="Lander E."/>
            <person name="Galagan J."/>
            <person name="Nusbaum C."/>
            <person name="Birren B."/>
        </authorList>
    </citation>
    <scope>NUCLEOTIDE SEQUENCE [LARGE SCALE GENOMIC DNA]</scope>
    <source>
        <strain evidence="2">MO10</strain>
    </source>
</reference>
<accession>A0A0X1L1A1</accession>
<keyword evidence="2" id="KW-0675">Receptor</keyword>
<keyword evidence="1" id="KW-0378">Hydrolase</keyword>
<dbReference type="InterPro" id="IPR011324">
    <property type="entry name" value="Cytotoxic_necrot_fac-like_cat"/>
</dbReference>
<dbReference type="Proteomes" id="UP000004687">
    <property type="component" value="Unassembled WGS sequence"/>
</dbReference>
<dbReference type="PANTHER" id="PTHR35147:SF2">
    <property type="entry name" value="CHEMORECEPTOR GLUTAMINE DEAMIDASE CHED-RELATED"/>
    <property type="match status" value="1"/>
</dbReference>
<organism evidence="2">
    <name type="scientific">Vibrio cholerae (strain MO10)</name>
    <dbReference type="NCBI Taxonomy" id="345072"/>
    <lineage>
        <taxon>Bacteria</taxon>
        <taxon>Pseudomonadati</taxon>
        <taxon>Pseudomonadota</taxon>
        <taxon>Gammaproteobacteria</taxon>
        <taxon>Vibrionales</taxon>
        <taxon>Vibrionaceae</taxon>
        <taxon>Vibrio</taxon>
    </lineage>
</organism>
<dbReference type="PANTHER" id="PTHR35147">
    <property type="entry name" value="CHEMORECEPTOR GLUTAMINE DEAMIDASE CHED-RELATED"/>
    <property type="match status" value="1"/>
</dbReference>
<dbReference type="InterPro" id="IPR038592">
    <property type="entry name" value="CheD-like_sf"/>
</dbReference>
<comment type="similarity">
    <text evidence="1">Belongs to the CheD family.</text>
</comment>
<protein>
    <recommendedName>
        <fullName evidence="1">Probable chemoreceptor glutamine deamidase CheD</fullName>
        <ecNumber evidence="1">3.5.1.44</ecNumber>
    </recommendedName>
</protein>
<evidence type="ECO:0000313" key="2">
    <source>
        <dbReference type="EMBL" id="EET24366.1"/>
    </source>
</evidence>
<dbReference type="Pfam" id="PF03975">
    <property type="entry name" value="CheD"/>
    <property type="match status" value="1"/>
</dbReference>
<dbReference type="EC" id="3.5.1.44" evidence="1"/>
<dbReference type="EMBL" id="DS990137">
    <property type="protein sequence ID" value="EET24366.1"/>
    <property type="molecule type" value="Genomic_DNA"/>
</dbReference>
<comment type="function">
    <text evidence="1">Probably deamidates glutamine residues to glutamate on methyl-accepting chemotaxis receptors (MCPs), playing an important role in chemotaxis.</text>
</comment>
<dbReference type="InterPro" id="IPR005659">
    <property type="entry name" value="Chemorcpt_Glu_NH3ase_CheD"/>
</dbReference>
<dbReference type="SUPFAM" id="SSF64438">
    <property type="entry name" value="CNF1/YfiH-like putative cysteine hydrolases"/>
    <property type="match status" value="1"/>
</dbReference>
<proteinExistence type="inferred from homology"/>
<name>A0A0X1L1A1_VIBCO</name>
<dbReference type="FunFam" id="3.30.1330.200:FF:000002">
    <property type="entry name" value="Probable chemoreceptor glutamine deamidase CheD"/>
    <property type="match status" value="1"/>
</dbReference>
<dbReference type="GO" id="GO:0006935">
    <property type="term" value="P:chemotaxis"/>
    <property type="evidence" value="ECO:0007669"/>
    <property type="project" value="UniProtKB-UniRule"/>
</dbReference>
<keyword evidence="1" id="KW-0145">Chemotaxis</keyword>
<dbReference type="HAMAP" id="MF_01440">
    <property type="entry name" value="CheD"/>
    <property type="match status" value="1"/>
</dbReference>
<sequence length="233" mass="26664">MLVVAVRFSIIWDILFMSDSKLATKRKLKQEEAKGQYYRFNHPSDHRHWVKVMPGGVYATSDQEIIHTGLGSCVSACAWDIEMKVGGMNHFLLPFNNQFESQHWHPQALLSDSSRYGCYAMEVLINRLLSMGAERERLKFKLFGGAHLMGYQSLVGEKNVEFVLEYAKREKLNVVAQDLGGAQPRKLLFDPQTGQAWVKRIGFSSAHAIKQDEELYQHSIDKQIPSDDVELFQ</sequence>
<dbReference type="AlphaFoldDB" id="A0A0X1L1A1"/>
<dbReference type="GO" id="GO:0050568">
    <property type="term" value="F:protein-glutamine glutaminase activity"/>
    <property type="evidence" value="ECO:0007669"/>
    <property type="project" value="UniProtKB-UniRule"/>
</dbReference>
<gene>
    <name evidence="1" type="primary">cheD</name>
    <name evidence="2" type="ORF">VchoM_02393</name>
</gene>